<dbReference type="PROSITE" id="PS51007">
    <property type="entry name" value="CYTC"/>
    <property type="match status" value="1"/>
</dbReference>
<dbReference type="InterPro" id="IPR036909">
    <property type="entry name" value="Cyt_c-like_dom_sf"/>
</dbReference>
<dbReference type="GO" id="GO:0020037">
    <property type="term" value="F:heme binding"/>
    <property type="evidence" value="ECO:0007669"/>
    <property type="project" value="InterPro"/>
</dbReference>
<protein>
    <submittedName>
        <fullName evidence="8">Cytochrome c</fullName>
    </submittedName>
</protein>
<evidence type="ECO:0000256" key="4">
    <source>
        <dbReference type="PROSITE-ProRule" id="PRU00433"/>
    </source>
</evidence>
<proteinExistence type="predicted"/>
<dbReference type="SUPFAM" id="SSF46626">
    <property type="entry name" value="Cytochrome c"/>
    <property type="match status" value="1"/>
</dbReference>
<feature type="compositionally biased region" description="Polar residues" evidence="5">
    <location>
        <begin position="205"/>
        <end position="216"/>
    </location>
</feature>
<accession>A0A3E1QEA3</accession>
<evidence type="ECO:0000256" key="2">
    <source>
        <dbReference type="ARBA" id="ARBA00022723"/>
    </source>
</evidence>
<dbReference type="GO" id="GO:0009055">
    <property type="term" value="F:electron transfer activity"/>
    <property type="evidence" value="ECO:0007669"/>
    <property type="project" value="InterPro"/>
</dbReference>
<evidence type="ECO:0000313" key="9">
    <source>
        <dbReference type="Proteomes" id="UP000261082"/>
    </source>
</evidence>
<feature type="region of interest" description="Disordered" evidence="5">
    <location>
        <begin position="200"/>
        <end position="235"/>
    </location>
</feature>
<feature type="chain" id="PRO_5017667738" evidence="6">
    <location>
        <begin position="28"/>
        <end position="235"/>
    </location>
</feature>
<dbReference type="Proteomes" id="UP000261082">
    <property type="component" value="Unassembled WGS sequence"/>
</dbReference>
<sequence length="235" mass="26068">MKKTINMKKSLNITIALVAAFSLFSCFNDKKPNYQFMPNMYEPVGYETYGEYDVFENEQEAKLPAEGSIPRGWTPYEYDNTTEGLNLAKAESKNPLEITEDNISEGEALYTIYCAVCHGDKGDGQGILAEREKFLGIPSYADPGREITMGGIYHVEMYGLNAMGSYASQTNEKERWQIAMHVMDLKAALNGEPSLLETVGAKAVDSSNTETSQVEQNETDTEGEDVSEASENETN</sequence>
<keyword evidence="2 4" id="KW-0479">Metal-binding</keyword>
<dbReference type="GO" id="GO:0046872">
    <property type="term" value="F:metal ion binding"/>
    <property type="evidence" value="ECO:0007669"/>
    <property type="project" value="UniProtKB-KW"/>
</dbReference>
<gene>
    <name evidence="8" type="ORF">DZ858_05915</name>
</gene>
<keyword evidence="1 4" id="KW-0349">Heme</keyword>
<feature type="signal peptide" evidence="6">
    <location>
        <begin position="1"/>
        <end position="27"/>
    </location>
</feature>
<keyword evidence="3 4" id="KW-0408">Iron</keyword>
<keyword evidence="9" id="KW-1185">Reference proteome</keyword>
<dbReference type="OrthoDB" id="9796771at2"/>
<dbReference type="InterPro" id="IPR009056">
    <property type="entry name" value="Cyt_c-like_dom"/>
</dbReference>
<feature type="compositionally biased region" description="Acidic residues" evidence="5">
    <location>
        <begin position="217"/>
        <end position="235"/>
    </location>
</feature>
<evidence type="ECO:0000256" key="6">
    <source>
        <dbReference type="SAM" id="SignalP"/>
    </source>
</evidence>
<evidence type="ECO:0000259" key="7">
    <source>
        <dbReference type="PROSITE" id="PS51007"/>
    </source>
</evidence>
<reference evidence="8 9" key="1">
    <citation type="journal article" date="2007" name="Int. J. Syst. Evol. Microbiol.">
        <title>Marixanthomonas ophiurae gen. nov., sp. nov., a marine bacterium of the family Flavobacteriaceae isolated from a deep-sea brittle star.</title>
        <authorList>
            <person name="Romanenko L.A."/>
            <person name="Uchino M."/>
            <person name="Frolova G.M."/>
            <person name="Mikhailov V.V."/>
        </authorList>
    </citation>
    <scope>NUCLEOTIDE SEQUENCE [LARGE SCALE GENOMIC DNA]</scope>
    <source>
        <strain evidence="8 9">KMM 3046</strain>
    </source>
</reference>
<evidence type="ECO:0000256" key="5">
    <source>
        <dbReference type="SAM" id="MobiDB-lite"/>
    </source>
</evidence>
<dbReference type="PANTHER" id="PTHR40394">
    <property type="entry name" value="LIPOPROTEIN-RELATED"/>
    <property type="match status" value="1"/>
</dbReference>
<evidence type="ECO:0000313" key="8">
    <source>
        <dbReference type="EMBL" id="RFN60480.1"/>
    </source>
</evidence>
<feature type="domain" description="Cytochrome c" evidence="7">
    <location>
        <begin position="101"/>
        <end position="186"/>
    </location>
</feature>
<name>A0A3E1QEA3_9FLAO</name>
<comment type="caution">
    <text evidence="8">The sequence shown here is derived from an EMBL/GenBank/DDBJ whole genome shotgun (WGS) entry which is preliminary data.</text>
</comment>
<dbReference type="PROSITE" id="PS51257">
    <property type="entry name" value="PROKAR_LIPOPROTEIN"/>
    <property type="match status" value="1"/>
</dbReference>
<keyword evidence="6" id="KW-0732">Signal</keyword>
<dbReference type="EMBL" id="QVID01000001">
    <property type="protein sequence ID" value="RFN60480.1"/>
    <property type="molecule type" value="Genomic_DNA"/>
</dbReference>
<dbReference type="AlphaFoldDB" id="A0A3E1QEA3"/>
<organism evidence="8 9">
    <name type="scientific">Marixanthomonas ophiurae</name>
    <dbReference type="NCBI Taxonomy" id="387659"/>
    <lineage>
        <taxon>Bacteria</taxon>
        <taxon>Pseudomonadati</taxon>
        <taxon>Bacteroidota</taxon>
        <taxon>Flavobacteriia</taxon>
        <taxon>Flavobacteriales</taxon>
        <taxon>Flavobacteriaceae</taxon>
        <taxon>Marixanthomonas</taxon>
    </lineage>
</organism>
<evidence type="ECO:0000256" key="1">
    <source>
        <dbReference type="ARBA" id="ARBA00022617"/>
    </source>
</evidence>
<dbReference type="Pfam" id="PF13442">
    <property type="entry name" value="Cytochrome_CBB3"/>
    <property type="match status" value="1"/>
</dbReference>
<evidence type="ECO:0000256" key="3">
    <source>
        <dbReference type="ARBA" id="ARBA00023004"/>
    </source>
</evidence>
<dbReference type="Gene3D" id="1.10.760.10">
    <property type="entry name" value="Cytochrome c-like domain"/>
    <property type="match status" value="1"/>
</dbReference>
<dbReference type="PANTHER" id="PTHR40394:SF2">
    <property type="entry name" value="QUINOL:CYTOCHROME C OXIDOREDUCTASE MEMBRANE PROTEIN"/>
    <property type="match status" value="1"/>
</dbReference>